<keyword evidence="2" id="KW-1185">Reference proteome</keyword>
<sequence length="40" mass="4674">MPKPYPCEFGDNVVRVARRREGSVSIKQIATGRRFDFHPR</sequence>
<gene>
    <name evidence="1" type="ORF">SAMN05443377_11191</name>
</gene>
<accession>A0A1H9S7N3</accession>
<dbReference type="Proteomes" id="UP000198815">
    <property type="component" value="Unassembled WGS sequence"/>
</dbReference>
<dbReference type="EMBL" id="FOGZ01000011">
    <property type="protein sequence ID" value="SER81042.1"/>
    <property type="molecule type" value="Genomic_DNA"/>
</dbReference>
<reference evidence="2" key="1">
    <citation type="submission" date="2016-10" db="EMBL/GenBank/DDBJ databases">
        <authorList>
            <person name="Varghese N."/>
            <person name="Submissions S."/>
        </authorList>
    </citation>
    <scope>NUCLEOTIDE SEQUENCE [LARGE SCALE GENOMIC DNA]</scope>
    <source>
        <strain evidence="2">DSM 16859</strain>
    </source>
</reference>
<dbReference type="AlphaFoldDB" id="A0A1H9S7N3"/>
<protein>
    <submittedName>
        <fullName evidence="1">Uncharacterized protein</fullName>
    </submittedName>
</protein>
<evidence type="ECO:0000313" key="2">
    <source>
        <dbReference type="Proteomes" id="UP000198815"/>
    </source>
</evidence>
<proteinExistence type="predicted"/>
<evidence type="ECO:0000313" key="1">
    <source>
        <dbReference type="EMBL" id="SER81042.1"/>
    </source>
</evidence>
<name>A0A1H9S7N3_9ACTN</name>
<organism evidence="1 2">
    <name type="scientific">Propionibacterium cyclohexanicum</name>
    <dbReference type="NCBI Taxonomy" id="64702"/>
    <lineage>
        <taxon>Bacteria</taxon>
        <taxon>Bacillati</taxon>
        <taxon>Actinomycetota</taxon>
        <taxon>Actinomycetes</taxon>
        <taxon>Propionibacteriales</taxon>
        <taxon>Propionibacteriaceae</taxon>
        <taxon>Propionibacterium</taxon>
    </lineage>
</organism>